<name>E0DHB0_9CORY</name>
<dbReference type="STRING" id="553207.HMPREF0299_5062"/>
<comment type="caution">
    <text evidence="1">The sequence shown here is derived from an EMBL/GenBank/DDBJ whole genome shotgun (WGS) entry which is preliminary data.</text>
</comment>
<proteinExistence type="predicted"/>
<dbReference type="Proteomes" id="UP000004218">
    <property type="component" value="Unassembled WGS sequence"/>
</dbReference>
<protein>
    <submittedName>
        <fullName evidence="1">Uncharacterized protein</fullName>
    </submittedName>
</protein>
<gene>
    <name evidence="1" type="ORF">HMPREF0299_5062</name>
</gene>
<evidence type="ECO:0000313" key="2">
    <source>
        <dbReference type="Proteomes" id="UP000004218"/>
    </source>
</evidence>
<accession>E0DHB0</accession>
<sequence>MVDTRWVAPIRKPHGATRGLYATIISLSVEYTIGMFPPPPPQKRITASSCNTNQTPKKGALIDLTFLD</sequence>
<reference evidence="1" key="1">
    <citation type="submission" date="2010-08" db="EMBL/GenBank/DDBJ databases">
        <authorList>
            <person name="Harkins D.M."/>
            <person name="Madupu R."/>
            <person name="Durkin A.S."/>
            <person name="Torralba M."/>
            <person name="Methe B."/>
            <person name="Sutton G.G."/>
            <person name="Nelson K.E."/>
        </authorList>
    </citation>
    <scope>NUCLEOTIDE SEQUENCE [LARGE SCALE GENOMIC DNA]</scope>
    <source>
        <strain evidence="1">ATCC 14266</strain>
    </source>
</reference>
<evidence type="ECO:0000313" key="1">
    <source>
        <dbReference type="EMBL" id="EFM48278.1"/>
    </source>
</evidence>
<keyword evidence="2" id="KW-1185">Reference proteome</keyword>
<dbReference type="AlphaFoldDB" id="E0DHB0"/>
<dbReference type="EMBL" id="ACSH02000006">
    <property type="protein sequence ID" value="EFM48278.1"/>
    <property type="molecule type" value="Genomic_DNA"/>
</dbReference>
<organism evidence="1 2">
    <name type="scientific">Corynebacterium matruchotii ATCC 14266</name>
    <dbReference type="NCBI Taxonomy" id="553207"/>
    <lineage>
        <taxon>Bacteria</taxon>
        <taxon>Bacillati</taxon>
        <taxon>Actinomycetota</taxon>
        <taxon>Actinomycetes</taxon>
        <taxon>Mycobacteriales</taxon>
        <taxon>Corynebacteriaceae</taxon>
        <taxon>Corynebacterium</taxon>
    </lineage>
</organism>